<dbReference type="EMBL" id="UOEU01000821">
    <property type="protein sequence ID" value="VAW40990.1"/>
    <property type="molecule type" value="Genomic_DNA"/>
</dbReference>
<name>A0A3B0VKD1_9ZZZZ</name>
<dbReference type="AlphaFoldDB" id="A0A3B0VKD1"/>
<dbReference type="Pfam" id="PF02597">
    <property type="entry name" value="ThiS"/>
    <property type="match status" value="1"/>
</dbReference>
<dbReference type="InterPro" id="IPR052045">
    <property type="entry name" value="Sulfur_Carrier/Prot_Modifier"/>
</dbReference>
<dbReference type="PANTHER" id="PTHR38031:SF1">
    <property type="entry name" value="SULFUR CARRIER PROTEIN CYSO"/>
    <property type="match status" value="1"/>
</dbReference>
<dbReference type="InterPro" id="IPR016155">
    <property type="entry name" value="Mopterin_synth/thiamin_S_b"/>
</dbReference>
<dbReference type="Gene3D" id="3.10.20.30">
    <property type="match status" value="1"/>
</dbReference>
<sequence length="132" mass="15025">MRQLSKGTQSCTEIRRIPTPLRPYSGNNATVSVSGSNVNSALNDLTQQFPDLRQHLFEGDTMRSFVNIYLNQEDVRYLDGPETAVGESDTLMIIPSIAGGRQFLIYDFRLTIDDFLAINRKSPIKNRKWSKR</sequence>
<dbReference type="PANTHER" id="PTHR38031">
    <property type="entry name" value="SULFUR CARRIER PROTEIN SLR0821-RELATED"/>
    <property type="match status" value="1"/>
</dbReference>
<dbReference type="SUPFAM" id="SSF54285">
    <property type="entry name" value="MoaD/ThiS"/>
    <property type="match status" value="1"/>
</dbReference>
<evidence type="ECO:0000313" key="1">
    <source>
        <dbReference type="EMBL" id="VAW40990.1"/>
    </source>
</evidence>
<protein>
    <recommendedName>
        <fullName evidence="2">MoaD/ThiS family protein</fullName>
    </recommendedName>
</protein>
<proteinExistence type="predicted"/>
<organism evidence="1">
    <name type="scientific">hydrothermal vent metagenome</name>
    <dbReference type="NCBI Taxonomy" id="652676"/>
    <lineage>
        <taxon>unclassified sequences</taxon>
        <taxon>metagenomes</taxon>
        <taxon>ecological metagenomes</taxon>
    </lineage>
</organism>
<accession>A0A3B0VKD1</accession>
<dbReference type="InterPro" id="IPR012675">
    <property type="entry name" value="Beta-grasp_dom_sf"/>
</dbReference>
<evidence type="ECO:0008006" key="2">
    <source>
        <dbReference type="Google" id="ProtNLM"/>
    </source>
</evidence>
<reference evidence="1" key="1">
    <citation type="submission" date="2018-06" db="EMBL/GenBank/DDBJ databases">
        <authorList>
            <person name="Zhirakovskaya E."/>
        </authorList>
    </citation>
    <scope>NUCLEOTIDE SEQUENCE</scope>
</reference>
<dbReference type="InterPro" id="IPR003749">
    <property type="entry name" value="ThiS/MoaD-like"/>
</dbReference>
<gene>
    <name evidence="1" type="ORF">MNBD_CHLOROFLEXI01-1401</name>
</gene>